<dbReference type="Proteomes" id="UP000790347">
    <property type="component" value="Unassembled WGS sequence"/>
</dbReference>
<gene>
    <name evidence="3" type="ORF">DERF_013179</name>
</gene>
<keyword evidence="2" id="KW-0732">Signal</keyword>
<feature type="chain" id="PRO_5037389597" description="Transmembrane protein" evidence="2">
    <location>
        <begin position="24"/>
        <end position="273"/>
    </location>
</feature>
<proteinExistence type="predicted"/>
<evidence type="ECO:0000313" key="4">
    <source>
        <dbReference type="Proteomes" id="UP000790347"/>
    </source>
</evidence>
<keyword evidence="1" id="KW-1133">Transmembrane helix</keyword>
<keyword evidence="1" id="KW-0812">Transmembrane</keyword>
<reference evidence="3" key="1">
    <citation type="submission" date="2013-05" db="EMBL/GenBank/DDBJ databases">
        <authorList>
            <person name="Yim A.K.Y."/>
            <person name="Chan T.F."/>
            <person name="Ji K.M."/>
            <person name="Liu X.Y."/>
            <person name="Zhou J.W."/>
            <person name="Li R.Q."/>
            <person name="Yang K.Y."/>
            <person name="Li J."/>
            <person name="Li M."/>
            <person name="Law P.T.W."/>
            <person name="Wu Y.L."/>
            <person name="Cai Z.L."/>
            <person name="Qin H."/>
            <person name="Bao Y."/>
            <person name="Leung R.K.K."/>
            <person name="Ng P.K.S."/>
            <person name="Zou J."/>
            <person name="Zhong X.J."/>
            <person name="Ran P.X."/>
            <person name="Zhong N.S."/>
            <person name="Liu Z.G."/>
            <person name="Tsui S.K.W."/>
        </authorList>
    </citation>
    <scope>NUCLEOTIDE SEQUENCE</scope>
    <source>
        <strain evidence="3">Derf</strain>
        <tissue evidence="3">Whole organism</tissue>
    </source>
</reference>
<reference evidence="3" key="2">
    <citation type="journal article" date="2022" name="Res Sq">
        <title>Comparative Genomics Reveals Insights into the Divergent Evolution of Astigmatic Mites and Household Pest Adaptations.</title>
        <authorList>
            <person name="Xiong Q."/>
            <person name="Wan A.T.-Y."/>
            <person name="Liu X.-Y."/>
            <person name="Fung C.S.-H."/>
            <person name="Xiao X."/>
            <person name="Malainual N."/>
            <person name="Hou J."/>
            <person name="Wang L."/>
            <person name="Wang M."/>
            <person name="Yang K."/>
            <person name="Cui Y."/>
            <person name="Leung E."/>
            <person name="Nong W."/>
            <person name="Shin S.-K."/>
            <person name="Au S."/>
            <person name="Jeong K.Y."/>
            <person name="Chew F.T."/>
            <person name="Hui J."/>
            <person name="Leung T.F."/>
            <person name="Tungtrongchitr A."/>
            <person name="Zhong N."/>
            <person name="Liu Z."/>
            <person name="Tsui S."/>
        </authorList>
    </citation>
    <scope>NUCLEOTIDE SEQUENCE</scope>
    <source>
        <strain evidence="3">Derf</strain>
        <tissue evidence="3">Whole organism</tissue>
    </source>
</reference>
<accession>A0A922L229</accession>
<dbReference type="EMBL" id="ASGP02000007">
    <property type="protein sequence ID" value="KAH9497175.1"/>
    <property type="molecule type" value="Genomic_DNA"/>
</dbReference>
<keyword evidence="4" id="KW-1185">Reference proteome</keyword>
<name>A0A922L229_DERFA</name>
<comment type="caution">
    <text evidence="3">The sequence shown here is derived from an EMBL/GenBank/DDBJ whole genome shotgun (WGS) entry which is preliminary data.</text>
</comment>
<evidence type="ECO:0000256" key="1">
    <source>
        <dbReference type="SAM" id="Phobius"/>
    </source>
</evidence>
<feature type="transmembrane region" description="Helical" evidence="1">
    <location>
        <begin position="232"/>
        <end position="257"/>
    </location>
</feature>
<dbReference type="AlphaFoldDB" id="A0A922L229"/>
<sequence>MATSFGRHFIWIIWTGWIYNIQCRTIKTSITKFSFIYAVSGRAKIESLDCLNRFLRRPDRCDRLPAVRLRSSDLLYDPLDMHRMDVSSMISYLQRFFSSFVIIVVRATTLGNLILLLPSTTVFASPLMIIKFLYASRLLVDQYPCPPVLKLVFGLFRIVLRLVAERNNGVLPECLPRLDVVDVDDHNHHFRSLMVVAVVDVDVLQDSSLEQTILLNDESVSLKPVIGGKNPVVTVVGSFVGTLVVVIGSSSVIVLTIRVVDTTRTGIIYCGCL</sequence>
<organism evidence="3 4">
    <name type="scientific">Dermatophagoides farinae</name>
    <name type="common">American house dust mite</name>
    <dbReference type="NCBI Taxonomy" id="6954"/>
    <lineage>
        <taxon>Eukaryota</taxon>
        <taxon>Metazoa</taxon>
        <taxon>Ecdysozoa</taxon>
        <taxon>Arthropoda</taxon>
        <taxon>Chelicerata</taxon>
        <taxon>Arachnida</taxon>
        <taxon>Acari</taxon>
        <taxon>Acariformes</taxon>
        <taxon>Sarcoptiformes</taxon>
        <taxon>Astigmata</taxon>
        <taxon>Psoroptidia</taxon>
        <taxon>Analgoidea</taxon>
        <taxon>Pyroglyphidae</taxon>
        <taxon>Dermatophagoidinae</taxon>
        <taxon>Dermatophagoides</taxon>
    </lineage>
</organism>
<keyword evidence="1" id="KW-0472">Membrane</keyword>
<protein>
    <recommendedName>
        <fullName evidence="5">Transmembrane protein</fullName>
    </recommendedName>
</protein>
<evidence type="ECO:0008006" key="5">
    <source>
        <dbReference type="Google" id="ProtNLM"/>
    </source>
</evidence>
<feature type="transmembrane region" description="Helical" evidence="1">
    <location>
        <begin position="89"/>
        <end position="107"/>
    </location>
</feature>
<evidence type="ECO:0000256" key="2">
    <source>
        <dbReference type="SAM" id="SignalP"/>
    </source>
</evidence>
<evidence type="ECO:0000313" key="3">
    <source>
        <dbReference type="EMBL" id="KAH9497175.1"/>
    </source>
</evidence>
<feature type="signal peptide" evidence="2">
    <location>
        <begin position="1"/>
        <end position="23"/>
    </location>
</feature>